<feature type="compositionally biased region" description="Polar residues" evidence="1">
    <location>
        <begin position="72"/>
        <end position="117"/>
    </location>
</feature>
<gene>
    <name evidence="2" type="ORF">PoB_003198700</name>
</gene>
<feature type="region of interest" description="Disordered" evidence="1">
    <location>
        <begin position="26"/>
        <end position="140"/>
    </location>
</feature>
<comment type="caution">
    <text evidence="2">The sequence shown here is derived from an EMBL/GenBank/DDBJ whole genome shotgun (WGS) entry which is preliminary data.</text>
</comment>
<dbReference type="AlphaFoldDB" id="A0AAV4ADZ7"/>
<dbReference type="Proteomes" id="UP000735302">
    <property type="component" value="Unassembled WGS sequence"/>
</dbReference>
<accession>A0AAV4ADZ7</accession>
<reference evidence="2 3" key="1">
    <citation type="journal article" date="2021" name="Elife">
        <title>Chloroplast acquisition without the gene transfer in kleptoplastic sea slugs, Plakobranchus ocellatus.</title>
        <authorList>
            <person name="Maeda T."/>
            <person name="Takahashi S."/>
            <person name="Yoshida T."/>
            <person name="Shimamura S."/>
            <person name="Takaki Y."/>
            <person name="Nagai Y."/>
            <person name="Toyoda A."/>
            <person name="Suzuki Y."/>
            <person name="Arimoto A."/>
            <person name="Ishii H."/>
            <person name="Satoh N."/>
            <person name="Nishiyama T."/>
            <person name="Hasebe M."/>
            <person name="Maruyama T."/>
            <person name="Minagawa J."/>
            <person name="Obokata J."/>
            <person name="Shigenobu S."/>
        </authorList>
    </citation>
    <scope>NUCLEOTIDE SEQUENCE [LARGE SCALE GENOMIC DNA]</scope>
</reference>
<feature type="compositionally biased region" description="Basic and acidic residues" evidence="1">
    <location>
        <begin position="180"/>
        <end position="194"/>
    </location>
</feature>
<name>A0AAV4ADZ7_9GAST</name>
<keyword evidence="3" id="KW-1185">Reference proteome</keyword>
<proteinExistence type="predicted"/>
<feature type="region of interest" description="Disordered" evidence="1">
    <location>
        <begin position="155"/>
        <end position="227"/>
    </location>
</feature>
<protein>
    <submittedName>
        <fullName evidence="2">Uncharacterized protein</fullName>
    </submittedName>
</protein>
<evidence type="ECO:0000313" key="2">
    <source>
        <dbReference type="EMBL" id="GFO05482.1"/>
    </source>
</evidence>
<feature type="compositionally biased region" description="Polar residues" evidence="1">
    <location>
        <begin position="33"/>
        <end position="62"/>
    </location>
</feature>
<evidence type="ECO:0000313" key="3">
    <source>
        <dbReference type="Proteomes" id="UP000735302"/>
    </source>
</evidence>
<evidence type="ECO:0000256" key="1">
    <source>
        <dbReference type="SAM" id="MobiDB-lite"/>
    </source>
</evidence>
<sequence length="388" mass="42628">MIRQRKEGSNYASWFIGFDHDEAFGLSPFTELPKQSTSTPVSNKPSLRATSLESLTPTSPFSKTPHPRSVTPVGTQTHTPRLTAQPIATQTSLEVGESAAQTSDDTNVHLVSTGTETTELERDAPTPSVPKVGVETSPDLVSQVEENLREVPVENGEHYPNANHTSSHLPSQNSLLTTEPRSKRLSSDTSDPVHLRPRTNSGGGARPRSDNYDSLRNQRRRDKETKGLYREAFDGAKRAEEFKFRVKFDQFLGDLHGTLNERSPHGLPASFASPSYGEVMLLFRDKVKDLLKGFTHRLQLAHESFGNVESPEETAQKVKVDVSRFIEDLIGETLDLTSDEAVSDLSSLSDEASPDQQPTFEDLLAQAVVTKVSQVAAISHSQALPCVN</sequence>
<feature type="compositionally biased region" description="Polar residues" evidence="1">
    <location>
        <begin position="162"/>
        <end position="179"/>
    </location>
</feature>
<dbReference type="EMBL" id="BLXT01003748">
    <property type="protein sequence ID" value="GFO05482.1"/>
    <property type="molecule type" value="Genomic_DNA"/>
</dbReference>
<organism evidence="2 3">
    <name type="scientific">Plakobranchus ocellatus</name>
    <dbReference type="NCBI Taxonomy" id="259542"/>
    <lineage>
        <taxon>Eukaryota</taxon>
        <taxon>Metazoa</taxon>
        <taxon>Spiralia</taxon>
        <taxon>Lophotrochozoa</taxon>
        <taxon>Mollusca</taxon>
        <taxon>Gastropoda</taxon>
        <taxon>Heterobranchia</taxon>
        <taxon>Euthyneura</taxon>
        <taxon>Panpulmonata</taxon>
        <taxon>Sacoglossa</taxon>
        <taxon>Placobranchoidea</taxon>
        <taxon>Plakobranchidae</taxon>
        <taxon>Plakobranchus</taxon>
    </lineage>
</organism>